<dbReference type="PANTHER" id="PTHR32309">
    <property type="entry name" value="TYROSINE-PROTEIN KINASE"/>
    <property type="match status" value="1"/>
</dbReference>
<evidence type="ECO:0000256" key="9">
    <source>
        <dbReference type="ARBA" id="ARBA00023136"/>
    </source>
</evidence>
<dbReference type="GO" id="GO:0004713">
    <property type="term" value="F:protein tyrosine kinase activity"/>
    <property type="evidence" value="ECO:0007669"/>
    <property type="project" value="TreeGrafter"/>
</dbReference>
<feature type="transmembrane region" description="Helical" evidence="12">
    <location>
        <begin position="25"/>
        <end position="47"/>
    </location>
</feature>
<comment type="caution">
    <text evidence="15">The sequence shown here is derived from an EMBL/GenBank/DDBJ whole genome shotgun (WGS) entry which is preliminary data.</text>
</comment>
<dbReference type="InterPro" id="IPR003856">
    <property type="entry name" value="LPS_length_determ_N"/>
</dbReference>
<keyword evidence="6 12" id="KW-0812">Transmembrane</keyword>
<dbReference type="InterPro" id="IPR032807">
    <property type="entry name" value="GNVR"/>
</dbReference>
<dbReference type="InterPro" id="IPR050445">
    <property type="entry name" value="Bact_polysacc_biosynth/exp"/>
</dbReference>
<dbReference type="Proteomes" id="UP000050934">
    <property type="component" value="Unassembled WGS sequence"/>
</dbReference>
<comment type="function">
    <text evidence="11">Required for CpsD phosphorylation. Involved in the regulation of capsular polysaccharide biosynthesis. May be part of a complex that directs the coordinated polymerization and export to the cell surface of the capsular polysaccharide.</text>
</comment>
<evidence type="ECO:0000256" key="5">
    <source>
        <dbReference type="ARBA" id="ARBA00022475"/>
    </source>
</evidence>
<evidence type="ECO:0000256" key="7">
    <source>
        <dbReference type="ARBA" id="ARBA00022903"/>
    </source>
</evidence>
<evidence type="ECO:0000256" key="6">
    <source>
        <dbReference type="ARBA" id="ARBA00022692"/>
    </source>
</evidence>
<accession>A0A0R2HZR1</accession>
<reference evidence="15 16" key="1">
    <citation type="journal article" date="2015" name="Genome Announc.">
        <title>Expanding the biotechnology potential of lactobacilli through comparative genomics of 213 strains and associated genera.</title>
        <authorList>
            <person name="Sun Z."/>
            <person name="Harris H.M."/>
            <person name="McCann A."/>
            <person name="Guo C."/>
            <person name="Argimon S."/>
            <person name="Zhang W."/>
            <person name="Yang X."/>
            <person name="Jeffery I.B."/>
            <person name="Cooney J.C."/>
            <person name="Kagawa T.F."/>
            <person name="Liu W."/>
            <person name="Song Y."/>
            <person name="Salvetti E."/>
            <person name="Wrobel A."/>
            <person name="Rasinkangas P."/>
            <person name="Parkhill J."/>
            <person name="Rea M.C."/>
            <person name="O'Sullivan O."/>
            <person name="Ritari J."/>
            <person name="Douillard F.P."/>
            <person name="Paul Ross R."/>
            <person name="Yang R."/>
            <person name="Briner A.E."/>
            <person name="Felis G.E."/>
            <person name="de Vos W.M."/>
            <person name="Barrangou R."/>
            <person name="Klaenhammer T.R."/>
            <person name="Caufield P.W."/>
            <person name="Cui Y."/>
            <person name="Zhang H."/>
            <person name="O'Toole P.W."/>
        </authorList>
    </citation>
    <scope>NUCLEOTIDE SEQUENCE [LARGE SCALE GENOMIC DNA]</scope>
    <source>
        <strain evidence="15 16">DSM 17896</strain>
    </source>
</reference>
<name>A0A0R2HZR1_9LACO</name>
<dbReference type="EMBL" id="JQBW01000010">
    <property type="protein sequence ID" value="KRN58370.1"/>
    <property type="molecule type" value="Genomic_DNA"/>
</dbReference>
<feature type="domain" description="Tyrosine-protein kinase G-rich" evidence="14">
    <location>
        <begin position="159"/>
        <end position="214"/>
    </location>
</feature>
<evidence type="ECO:0000256" key="3">
    <source>
        <dbReference type="ARBA" id="ARBA00006683"/>
    </source>
</evidence>
<dbReference type="Pfam" id="PF02706">
    <property type="entry name" value="Wzz"/>
    <property type="match status" value="1"/>
</dbReference>
<evidence type="ECO:0000256" key="8">
    <source>
        <dbReference type="ARBA" id="ARBA00022989"/>
    </source>
</evidence>
<dbReference type="PATRIC" id="fig|396268.3.peg.827"/>
<feature type="domain" description="Polysaccharide chain length determinant N-terminal" evidence="13">
    <location>
        <begin position="10"/>
        <end position="102"/>
    </location>
</feature>
<dbReference type="PANTHER" id="PTHR32309:SF13">
    <property type="entry name" value="FERRIC ENTEROBACTIN TRANSPORT PROTEIN FEPE"/>
    <property type="match status" value="1"/>
</dbReference>
<comment type="subcellular location">
    <subcellularLocation>
        <location evidence="1">Cell membrane</location>
        <topology evidence="1">Multi-pass membrane protein</topology>
    </subcellularLocation>
</comment>
<comment type="similarity">
    <text evidence="3">Belongs to the CpsC/CapA family.</text>
</comment>
<keyword evidence="7" id="KW-0972">Capsule biogenesis/degradation</keyword>
<dbReference type="GO" id="GO:0005886">
    <property type="term" value="C:plasma membrane"/>
    <property type="evidence" value="ECO:0007669"/>
    <property type="project" value="UniProtKB-SubCell"/>
</dbReference>
<gene>
    <name evidence="15" type="ORF">IV45_GL000816</name>
</gene>
<comment type="pathway">
    <text evidence="2">Capsule biogenesis; capsule polysaccharide biosynthesis.</text>
</comment>
<dbReference type="OrthoDB" id="2360475at2"/>
<evidence type="ECO:0000259" key="13">
    <source>
        <dbReference type="Pfam" id="PF02706"/>
    </source>
</evidence>
<dbReference type="STRING" id="396268.IV45_GL000816"/>
<keyword evidence="9 12" id="KW-0472">Membrane</keyword>
<evidence type="ECO:0000256" key="1">
    <source>
        <dbReference type="ARBA" id="ARBA00004651"/>
    </source>
</evidence>
<evidence type="ECO:0000256" key="10">
    <source>
        <dbReference type="ARBA" id="ARBA00023169"/>
    </source>
</evidence>
<organism evidence="15 16">
    <name type="scientific">Limosilactobacillus secaliphilus</name>
    <dbReference type="NCBI Taxonomy" id="396268"/>
    <lineage>
        <taxon>Bacteria</taxon>
        <taxon>Bacillati</taxon>
        <taxon>Bacillota</taxon>
        <taxon>Bacilli</taxon>
        <taxon>Lactobacillales</taxon>
        <taxon>Lactobacillaceae</taxon>
        <taxon>Limosilactobacillus</taxon>
    </lineage>
</organism>
<evidence type="ECO:0000256" key="12">
    <source>
        <dbReference type="SAM" id="Phobius"/>
    </source>
</evidence>
<proteinExistence type="inferred from homology"/>
<evidence type="ECO:0000259" key="14">
    <source>
        <dbReference type="Pfam" id="PF13807"/>
    </source>
</evidence>
<evidence type="ECO:0000256" key="4">
    <source>
        <dbReference type="ARBA" id="ARBA00020739"/>
    </source>
</evidence>
<dbReference type="GO" id="GO:0000271">
    <property type="term" value="P:polysaccharide biosynthetic process"/>
    <property type="evidence" value="ECO:0007669"/>
    <property type="project" value="UniProtKB-KW"/>
</dbReference>
<keyword evidence="8 12" id="KW-1133">Transmembrane helix</keyword>
<dbReference type="RefSeq" id="WP_057741643.1">
    <property type="nucleotide sequence ID" value="NZ_JQBW01000010.1"/>
</dbReference>
<sequence>MTDSQKEVTNTIDLHRLLMLIRSNVRLLILWTVLMGVLGFAVAKFVVTPKYTANTEILVNQKHSSNNNGQAYNNQQADVQIINTYKDIITNSVILKQTSSQLNNSSSVAEKYGRNYNMSVSQLKKGIKISNKQNSQVFSVAVTTDDAKKSAATANTIASVFKKRIKKMMSVNNVTIVSQATEPNAPSFPNVKLFTLAGAVLGLLASLIYLIIKELLNTTINSDDFMTEELGLTNLGHIDYIHLDRSSAKINENLRTHSRSERRV</sequence>
<keyword evidence="5" id="KW-1003">Cell membrane</keyword>
<dbReference type="AlphaFoldDB" id="A0A0R2HZR1"/>
<dbReference type="Pfam" id="PF13807">
    <property type="entry name" value="GNVR"/>
    <property type="match status" value="1"/>
</dbReference>
<evidence type="ECO:0000256" key="2">
    <source>
        <dbReference type="ARBA" id="ARBA00005132"/>
    </source>
</evidence>
<feature type="transmembrane region" description="Helical" evidence="12">
    <location>
        <begin position="193"/>
        <end position="212"/>
    </location>
</feature>
<evidence type="ECO:0000256" key="11">
    <source>
        <dbReference type="ARBA" id="ARBA00045736"/>
    </source>
</evidence>
<protein>
    <recommendedName>
        <fullName evidence="4">Capsular polysaccharide biosynthesis protein CpsC</fullName>
    </recommendedName>
</protein>
<evidence type="ECO:0000313" key="15">
    <source>
        <dbReference type="EMBL" id="KRN58370.1"/>
    </source>
</evidence>
<evidence type="ECO:0000313" key="16">
    <source>
        <dbReference type="Proteomes" id="UP000050934"/>
    </source>
</evidence>
<keyword evidence="10" id="KW-0270">Exopolysaccharide synthesis</keyword>
<keyword evidence="16" id="KW-1185">Reference proteome</keyword>